<keyword evidence="3" id="KW-1185">Reference proteome</keyword>
<evidence type="ECO:0000256" key="1">
    <source>
        <dbReference type="SAM" id="MobiDB-lite"/>
    </source>
</evidence>
<feature type="compositionally biased region" description="Gly residues" evidence="1">
    <location>
        <begin position="12"/>
        <end position="23"/>
    </location>
</feature>
<dbReference type="EnsemblPlants" id="OBART05G18510.1">
    <property type="protein sequence ID" value="OBART05G18510.1"/>
    <property type="gene ID" value="OBART05G18510"/>
</dbReference>
<evidence type="ECO:0000313" key="2">
    <source>
        <dbReference type="EnsemblPlants" id="OBART05G18510.1"/>
    </source>
</evidence>
<feature type="compositionally biased region" description="Basic residues" evidence="1">
    <location>
        <begin position="24"/>
        <end position="36"/>
    </location>
</feature>
<feature type="region of interest" description="Disordered" evidence="1">
    <location>
        <begin position="1"/>
        <end position="74"/>
    </location>
</feature>
<proteinExistence type="predicted"/>
<dbReference type="Gramene" id="OBART05G18510.1">
    <property type="protein sequence ID" value="OBART05G18510.1"/>
    <property type="gene ID" value="OBART05G18510"/>
</dbReference>
<reference evidence="2" key="2">
    <citation type="submission" date="2015-03" db="UniProtKB">
        <authorList>
            <consortium name="EnsemblPlants"/>
        </authorList>
    </citation>
    <scope>IDENTIFICATION</scope>
</reference>
<dbReference type="PaxDb" id="65489-OBART05G18510.1"/>
<accession>A0A0D3G8C1</accession>
<reference evidence="2" key="1">
    <citation type="journal article" date="2009" name="Rice">
        <title>De Novo Next Generation Sequencing of Plant Genomes.</title>
        <authorList>
            <person name="Rounsley S."/>
            <person name="Marri P.R."/>
            <person name="Yu Y."/>
            <person name="He R."/>
            <person name="Sisneros N."/>
            <person name="Goicoechea J.L."/>
            <person name="Lee S.J."/>
            <person name="Angelova A."/>
            <person name="Kudrna D."/>
            <person name="Luo M."/>
            <person name="Affourtit J."/>
            <person name="Desany B."/>
            <person name="Knight J."/>
            <person name="Niazi F."/>
            <person name="Egholm M."/>
            <person name="Wing R.A."/>
        </authorList>
    </citation>
    <scope>NUCLEOTIDE SEQUENCE [LARGE SCALE GENOMIC DNA]</scope>
    <source>
        <strain evidence="2">cv. IRGC 105608</strain>
    </source>
</reference>
<protein>
    <submittedName>
        <fullName evidence="2">Uncharacterized protein</fullName>
    </submittedName>
</protein>
<sequence length="74" mass="7404">MGMAAASPGRSWSGGGDGKGGRCGGHRRARAGRRRQPSAGSGDGGGDHRRAGGRGPARAVDAAAIDDDGRELEY</sequence>
<dbReference type="HOGENOM" id="CLU_2691635_0_0_1"/>
<evidence type="ECO:0000313" key="3">
    <source>
        <dbReference type="Proteomes" id="UP000026960"/>
    </source>
</evidence>
<name>A0A0D3G8C1_9ORYZ</name>
<organism evidence="2">
    <name type="scientific">Oryza barthii</name>
    <dbReference type="NCBI Taxonomy" id="65489"/>
    <lineage>
        <taxon>Eukaryota</taxon>
        <taxon>Viridiplantae</taxon>
        <taxon>Streptophyta</taxon>
        <taxon>Embryophyta</taxon>
        <taxon>Tracheophyta</taxon>
        <taxon>Spermatophyta</taxon>
        <taxon>Magnoliopsida</taxon>
        <taxon>Liliopsida</taxon>
        <taxon>Poales</taxon>
        <taxon>Poaceae</taxon>
        <taxon>BOP clade</taxon>
        <taxon>Oryzoideae</taxon>
        <taxon>Oryzeae</taxon>
        <taxon>Oryzinae</taxon>
        <taxon>Oryza</taxon>
    </lineage>
</organism>
<dbReference type="AlphaFoldDB" id="A0A0D3G8C1"/>
<feature type="compositionally biased region" description="Acidic residues" evidence="1">
    <location>
        <begin position="64"/>
        <end position="74"/>
    </location>
</feature>
<dbReference type="Proteomes" id="UP000026960">
    <property type="component" value="Chromosome 5"/>
</dbReference>